<evidence type="ECO:0000256" key="7">
    <source>
        <dbReference type="ARBA" id="ARBA00023180"/>
    </source>
</evidence>
<evidence type="ECO:0000256" key="2">
    <source>
        <dbReference type="ARBA" id="ARBA00022527"/>
    </source>
</evidence>
<comment type="caution">
    <text evidence="9">The sequence shown here is derived from an EMBL/GenBank/DDBJ whole genome shotgun (WGS) entry which is preliminary data.</text>
</comment>
<dbReference type="SUPFAM" id="SSF56112">
    <property type="entry name" value="Protein kinase-like (PK-like)"/>
    <property type="match status" value="1"/>
</dbReference>
<dbReference type="Proteomes" id="UP000636709">
    <property type="component" value="Unassembled WGS sequence"/>
</dbReference>
<dbReference type="Pfam" id="PF07714">
    <property type="entry name" value="PK_Tyr_Ser-Thr"/>
    <property type="match status" value="1"/>
</dbReference>
<dbReference type="GO" id="GO:0016020">
    <property type="term" value="C:membrane"/>
    <property type="evidence" value="ECO:0007669"/>
    <property type="project" value="UniProtKB-SubCell"/>
</dbReference>
<gene>
    <name evidence="9" type="ORF">HU200_020923</name>
</gene>
<dbReference type="OrthoDB" id="544400at2759"/>
<protein>
    <recommendedName>
        <fullName evidence="8">Serine-threonine/tyrosine-protein kinase catalytic domain-containing protein</fullName>
    </recommendedName>
</protein>
<dbReference type="AlphaFoldDB" id="A0A835F0P0"/>
<name>A0A835F0P0_9POAL</name>
<evidence type="ECO:0000259" key="8">
    <source>
        <dbReference type="Pfam" id="PF07714"/>
    </source>
</evidence>
<evidence type="ECO:0000313" key="10">
    <source>
        <dbReference type="Proteomes" id="UP000636709"/>
    </source>
</evidence>
<keyword evidence="2" id="KW-0723">Serine/threonine-protein kinase</keyword>
<dbReference type="InterPro" id="IPR011009">
    <property type="entry name" value="Kinase-like_dom_sf"/>
</dbReference>
<keyword evidence="2" id="KW-0808">Transferase</keyword>
<feature type="domain" description="Serine-threonine/tyrosine-protein kinase catalytic" evidence="8">
    <location>
        <begin position="114"/>
        <end position="166"/>
    </location>
</feature>
<keyword evidence="7" id="KW-0325">Glycoprotein</keyword>
<evidence type="ECO:0000313" key="9">
    <source>
        <dbReference type="EMBL" id="KAF8724651.1"/>
    </source>
</evidence>
<organism evidence="9 10">
    <name type="scientific">Digitaria exilis</name>
    <dbReference type="NCBI Taxonomy" id="1010633"/>
    <lineage>
        <taxon>Eukaryota</taxon>
        <taxon>Viridiplantae</taxon>
        <taxon>Streptophyta</taxon>
        <taxon>Embryophyta</taxon>
        <taxon>Tracheophyta</taxon>
        <taxon>Spermatophyta</taxon>
        <taxon>Magnoliopsida</taxon>
        <taxon>Liliopsida</taxon>
        <taxon>Poales</taxon>
        <taxon>Poaceae</taxon>
        <taxon>PACMAD clade</taxon>
        <taxon>Panicoideae</taxon>
        <taxon>Panicodae</taxon>
        <taxon>Paniceae</taxon>
        <taxon>Anthephorinae</taxon>
        <taxon>Digitaria</taxon>
    </lineage>
</organism>
<evidence type="ECO:0000256" key="3">
    <source>
        <dbReference type="ARBA" id="ARBA00022692"/>
    </source>
</evidence>
<reference evidence="9" key="1">
    <citation type="submission" date="2020-07" db="EMBL/GenBank/DDBJ databases">
        <title>Genome sequence and genetic diversity analysis of an under-domesticated orphan crop, white fonio (Digitaria exilis).</title>
        <authorList>
            <person name="Bennetzen J.L."/>
            <person name="Chen S."/>
            <person name="Ma X."/>
            <person name="Wang X."/>
            <person name="Yssel A.E.J."/>
            <person name="Chaluvadi S.R."/>
            <person name="Johnson M."/>
            <person name="Gangashetty P."/>
            <person name="Hamidou F."/>
            <person name="Sanogo M.D."/>
            <person name="Zwaenepoel A."/>
            <person name="Wallace J."/>
            <person name="Van De Peer Y."/>
            <person name="Van Deynze A."/>
        </authorList>
    </citation>
    <scope>NUCLEOTIDE SEQUENCE</scope>
    <source>
        <tissue evidence="9">Leaves</tissue>
    </source>
</reference>
<keyword evidence="4" id="KW-0732">Signal</keyword>
<dbReference type="PANTHER" id="PTHR27009">
    <property type="entry name" value="RUST RESISTANCE KINASE LR10-RELATED"/>
    <property type="match status" value="1"/>
</dbReference>
<proteinExistence type="predicted"/>
<keyword evidence="6" id="KW-0472">Membrane</keyword>
<dbReference type="GO" id="GO:0004674">
    <property type="term" value="F:protein serine/threonine kinase activity"/>
    <property type="evidence" value="ECO:0007669"/>
    <property type="project" value="UniProtKB-KW"/>
</dbReference>
<keyword evidence="10" id="KW-1185">Reference proteome</keyword>
<dbReference type="Gene3D" id="1.10.510.10">
    <property type="entry name" value="Transferase(Phosphotransferase) domain 1"/>
    <property type="match status" value="1"/>
</dbReference>
<comment type="subcellular location">
    <subcellularLocation>
        <location evidence="1">Membrane</location>
        <topology evidence="1">Single-pass type I membrane protein</topology>
    </subcellularLocation>
</comment>
<keyword evidence="5" id="KW-1133">Transmembrane helix</keyword>
<evidence type="ECO:0000256" key="1">
    <source>
        <dbReference type="ARBA" id="ARBA00004479"/>
    </source>
</evidence>
<evidence type="ECO:0000256" key="5">
    <source>
        <dbReference type="ARBA" id="ARBA00022989"/>
    </source>
</evidence>
<keyword evidence="3" id="KW-0812">Transmembrane</keyword>
<evidence type="ECO:0000256" key="4">
    <source>
        <dbReference type="ARBA" id="ARBA00022729"/>
    </source>
</evidence>
<dbReference type="InterPro" id="IPR001245">
    <property type="entry name" value="Ser-Thr/Tyr_kinase_cat_dom"/>
</dbReference>
<dbReference type="InterPro" id="IPR045874">
    <property type="entry name" value="LRK10/LRL21-25-like"/>
</dbReference>
<accession>A0A835F0P0</accession>
<evidence type="ECO:0000256" key="6">
    <source>
        <dbReference type="ARBA" id="ARBA00023136"/>
    </source>
</evidence>
<dbReference type="EMBL" id="JACEFO010001661">
    <property type="protein sequence ID" value="KAF8724651.1"/>
    <property type="molecule type" value="Genomic_DNA"/>
</dbReference>
<sequence length="174" mass="19325">MAIPAGDGIMFALRSPAVSFATYHIPSVGKVIHMAGLHGYQRHNSHRQWNIQLAPFLGGITEMLPIMPPLPKASPTMDSFIYVSTKSWYSVEAYEFVPSCGYLAATPLGGPGTTIHHVNVVRLVGFCSEETTRALIYEFMPRGSLDKYIFSLEKSFSWDKLNEIALDGRRAQEC</sequence>
<keyword evidence="2" id="KW-0418">Kinase</keyword>